<sequence length="127" mass="14895">MRQPINTKKLIGKIEKFANDISSEKGPFILFGLFQREKLINSWDLVICASWLKLHDFNVLKYIENKLRYYIEEDERLSIGRLVTISQDNPWISEVLAIPKNKKGITELKNSELFGHNMRQAFIIKSQ</sequence>
<accession>A0A1V1NYW3</accession>
<evidence type="ECO:0000313" key="2">
    <source>
        <dbReference type="Proteomes" id="UP000189670"/>
    </source>
</evidence>
<dbReference type="EMBL" id="ATBP01001213">
    <property type="protein sequence ID" value="ETR67787.1"/>
    <property type="molecule type" value="Genomic_DNA"/>
</dbReference>
<name>A0A1V1NYW3_9BACT</name>
<dbReference type="AlphaFoldDB" id="A0A1V1NYW3"/>
<evidence type="ECO:0000313" key="1">
    <source>
        <dbReference type="EMBL" id="ETR67787.1"/>
    </source>
</evidence>
<protein>
    <submittedName>
        <fullName evidence="1">Uncharacterized protein</fullName>
    </submittedName>
</protein>
<dbReference type="Proteomes" id="UP000189670">
    <property type="component" value="Unassembled WGS sequence"/>
</dbReference>
<proteinExistence type="predicted"/>
<reference evidence="2" key="1">
    <citation type="submission" date="2012-11" db="EMBL/GenBank/DDBJ databases">
        <authorList>
            <person name="Lucero-Rivera Y.E."/>
            <person name="Tovar-Ramirez D."/>
        </authorList>
    </citation>
    <scope>NUCLEOTIDE SEQUENCE [LARGE SCALE GENOMIC DNA]</scope>
    <source>
        <strain evidence="2">Araruama</strain>
    </source>
</reference>
<comment type="caution">
    <text evidence="1">The sequence shown here is derived from an EMBL/GenBank/DDBJ whole genome shotgun (WGS) entry which is preliminary data.</text>
</comment>
<gene>
    <name evidence="1" type="ORF">OMM_11211</name>
</gene>
<organism evidence="1 2">
    <name type="scientific">Candidatus Magnetoglobus multicellularis str. Araruama</name>
    <dbReference type="NCBI Taxonomy" id="890399"/>
    <lineage>
        <taxon>Bacteria</taxon>
        <taxon>Pseudomonadati</taxon>
        <taxon>Thermodesulfobacteriota</taxon>
        <taxon>Desulfobacteria</taxon>
        <taxon>Desulfobacterales</taxon>
        <taxon>Desulfobacteraceae</taxon>
        <taxon>Candidatus Magnetoglobus</taxon>
    </lineage>
</organism>